<evidence type="ECO:0000313" key="6">
    <source>
        <dbReference type="Proteomes" id="UP000199300"/>
    </source>
</evidence>
<evidence type="ECO:0000256" key="2">
    <source>
        <dbReference type="ARBA" id="ARBA00023002"/>
    </source>
</evidence>
<dbReference type="Pfam" id="PF22725">
    <property type="entry name" value="GFO_IDH_MocA_C3"/>
    <property type="match status" value="1"/>
</dbReference>
<evidence type="ECO:0000256" key="1">
    <source>
        <dbReference type="ARBA" id="ARBA00010928"/>
    </source>
</evidence>
<dbReference type="Gene3D" id="3.30.360.10">
    <property type="entry name" value="Dihydrodipicolinate Reductase, domain 2"/>
    <property type="match status" value="1"/>
</dbReference>
<reference evidence="5 6" key="1">
    <citation type="submission" date="2016-10" db="EMBL/GenBank/DDBJ databases">
        <authorList>
            <person name="de Groot N.N."/>
        </authorList>
    </citation>
    <scope>NUCLEOTIDE SEQUENCE [LARGE SCALE GENOMIC DNA]</scope>
    <source>
        <strain evidence="5 6">CGMCC 1.10434</strain>
    </source>
</reference>
<keyword evidence="6" id="KW-1185">Reference proteome</keyword>
<evidence type="ECO:0000259" key="3">
    <source>
        <dbReference type="Pfam" id="PF01408"/>
    </source>
</evidence>
<keyword evidence="2" id="KW-0560">Oxidoreductase</keyword>
<dbReference type="EMBL" id="FODJ01000009">
    <property type="protein sequence ID" value="SEO57843.1"/>
    <property type="molecule type" value="Genomic_DNA"/>
</dbReference>
<gene>
    <name evidence="5" type="ORF">SAMN04488134_10951</name>
</gene>
<dbReference type="InterPro" id="IPR055170">
    <property type="entry name" value="GFO_IDH_MocA-like_dom"/>
</dbReference>
<dbReference type="SUPFAM" id="SSF51735">
    <property type="entry name" value="NAD(P)-binding Rossmann-fold domains"/>
    <property type="match status" value="1"/>
</dbReference>
<protein>
    <submittedName>
        <fullName evidence="5">Predicted dehydrogenase</fullName>
    </submittedName>
</protein>
<dbReference type="AlphaFoldDB" id="A0A1H8QVK8"/>
<dbReference type="GO" id="GO:0016491">
    <property type="term" value="F:oxidoreductase activity"/>
    <property type="evidence" value="ECO:0007669"/>
    <property type="project" value="UniProtKB-KW"/>
</dbReference>
<dbReference type="PANTHER" id="PTHR22604:SF105">
    <property type="entry name" value="TRANS-1,2-DIHYDROBENZENE-1,2-DIOL DEHYDROGENASE"/>
    <property type="match status" value="1"/>
</dbReference>
<dbReference type="Gene3D" id="3.40.50.720">
    <property type="entry name" value="NAD(P)-binding Rossmann-like Domain"/>
    <property type="match status" value="1"/>
</dbReference>
<evidence type="ECO:0000259" key="4">
    <source>
        <dbReference type="Pfam" id="PF22725"/>
    </source>
</evidence>
<dbReference type="InterPro" id="IPR050984">
    <property type="entry name" value="Gfo/Idh/MocA_domain"/>
</dbReference>
<comment type="similarity">
    <text evidence="1">Belongs to the Gfo/Idh/MocA family.</text>
</comment>
<feature type="domain" description="Gfo/Idh/MocA-like oxidoreductase N-terminal" evidence="3">
    <location>
        <begin position="7"/>
        <end position="123"/>
    </location>
</feature>
<dbReference type="PANTHER" id="PTHR22604">
    <property type="entry name" value="OXIDOREDUCTASES"/>
    <property type="match status" value="1"/>
</dbReference>
<dbReference type="OrthoDB" id="9815825at2"/>
<dbReference type="GO" id="GO:0000166">
    <property type="term" value="F:nucleotide binding"/>
    <property type="evidence" value="ECO:0007669"/>
    <property type="project" value="InterPro"/>
</dbReference>
<dbReference type="SUPFAM" id="SSF55347">
    <property type="entry name" value="Glyceraldehyde-3-phosphate dehydrogenase-like, C-terminal domain"/>
    <property type="match status" value="1"/>
</dbReference>
<dbReference type="Pfam" id="PF01408">
    <property type="entry name" value="GFO_IDH_MocA"/>
    <property type="match status" value="1"/>
</dbReference>
<dbReference type="InterPro" id="IPR036291">
    <property type="entry name" value="NAD(P)-bd_dom_sf"/>
</dbReference>
<accession>A0A1H8QVK8</accession>
<organism evidence="5 6">
    <name type="scientific">Amphibacillus marinus</name>
    <dbReference type="NCBI Taxonomy" id="872970"/>
    <lineage>
        <taxon>Bacteria</taxon>
        <taxon>Bacillati</taxon>
        <taxon>Bacillota</taxon>
        <taxon>Bacilli</taxon>
        <taxon>Bacillales</taxon>
        <taxon>Bacillaceae</taxon>
        <taxon>Amphibacillus</taxon>
    </lineage>
</organism>
<dbReference type="InterPro" id="IPR000683">
    <property type="entry name" value="Gfo/Idh/MocA-like_OxRdtase_N"/>
</dbReference>
<dbReference type="STRING" id="872970.SAMN04488134_10951"/>
<dbReference type="Proteomes" id="UP000199300">
    <property type="component" value="Unassembled WGS sequence"/>
</dbReference>
<dbReference type="RefSeq" id="WP_091498730.1">
    <property type="nucleotide sequence ID" value="NZ_FODJ01000009.1"/>
</dbReference>
<sequence length="330" mass="37000">MNKVVKWGILSTASIAQYEVIPAFKRASNAEVVAISSLSGRAQEVADLLGIEKAYESYHEVLDDPDIDAVYIPLPNHLHKQWAIMAAEKKKHILCEKPAGLTAIEISEIEQACKANGVIFMEAFMYYLHPQHQRVKQLINDRAIGEVKAFRGTFSYKLHDRDTNIRMTKEMGGGSLYDVGCYPIHAMRNILGLEPSSVYSEAVIDELTDVDVTTISVFKFTSKVLGTVESSFDTVGRSEYEVIGTEGRIYVPRAFRPDTRGGEGVVIVEKAGCKTEEYYRNDLYLDEVEHISHAILTESEPIITVEDTHANMKAIDACYRSISSRKREQI</sequence>
<evidence type="ECO:0000313" key="5">
    <source>
        <dbReference type="EMBL" id="SEO57843.1"/>
    </source>
</evidence>
<feature type="domain" description="GFO/IDH/MocA-like oxidoreductase" evidence="4">
    <location>
        <begin position="132"/>
        <end position="249"/>
    </location>
</feature>
<proteinExistence type="inferred from homology"/>
<name>A0A1H8QVK8_9BACI</name>